<protein>
    <submittedName>
        <fullName evidence="1">Uncharacterized protein</fullName>
    </submittedName>
</protein>
<proteinExistence type="predicted"/>
<comment type="caution">
    <text evidence="1">The sequence shown here is derived from an EMBL/GenBank/DDBJ whole genome shotgun (WGS) entry which is preliminary data.</text>
</comment>
<reference evidence="1 2" key="1">
    <citation type="submission" date="2012-09" db="EMBL/GenBank/DDBJ databases">
        <title>Draft Genome Sequences of 6 Strains from Genus Thauera.</title>
        <authorList>
            <person name="Liu B."/>
            <person name="Shapleigh J.P."/>
            <person name="Frostegard A.H."/>
        </authorList>
    </citation>
    <scope>NUCLEOTIDE SEQUENCE [LARGE SCALE GENOMIC DNA]</scope>
    <source>
        <strain evidence="1 2">S2</strain>
    </source>
</reference>
<dbReference type="EMBL" id="AMXD01000017">
    <property type="protein sequence ID" value="ENO87472.1"/>
    <property type="molecule type" value="Genomic_DNA"/>
</dbReference>
<gene>
    <name evidence="1" type="ORF">C665_04923</name>
</gene>
<organism evidence="1 2">
    <name type="scientific">Thauera aminoaromatica S2</name>
    <dbReference type="NCBI Taxonomy" id="1234381"/>
    <lineage>
        <taxon>Bacteria</taxon>
        <taxon>Pseudomonadati</taxon>
        <taxon>Pseudomonadota</taxon>
        <taxon>Betaproteobacteria</taxon>
        <taxon>Rhodocyclales</taxon>
        <taxon>Zoogloeaceae</taxon>
        <taxon>Thauera</taxon>
    </lineage>
</organism>
<dbReference type="Proteomes" id="UP000013042">
    <property type="component" value="Unassembled WGS sequence"/>
</dbReference>
<accession>N6YYM2</accession>
<evidence type="ECO:0000313" key="1">
    <source>
        <dbReference type="EMBL" id="ENO87472.1"/>
    </source>
</evidence>
<name>N6YYM2_THASP</name>
<sequence>MMEKYAKTPKGQDEIAHRTHGLGLRARRLLILVDGQRSVEDLCALTGDAKIAAALGELADAGFIAPSAGMTDPPEASIREGQPAAGAAPVARAHTGHTASLPLARDFMINTLRTFHGPYGKLGLVKRVHATRSSSELRALIAEWKESIDESRLGRKRADELLALLEEVLPG</sequence>
<evidence type="ECO:0000313" key="2">
    <source>
        <dbReference type="Proteomes" id="UP000013042"/>
    </source>
</evidence>
<dbReference type="AlphaFoldDB" id="N6YYM2"/>